<evidence type="ECO:0000313" key="3">
    <source>
        <dbReference type="EMBL" id="MEQ2555333.1"/>
    </source>
</evidence>
<evidence type="ECO:0000256" key="1">
    <source>
        <dbReference type="SAM" id="SignalP"/>
    </source>
</evidence>
<accession>A0ABV1H6J9</accession>
<dbReference type="SMART" id="SM00458">
    <property type="entry name" value="RICIN"/>
    <property type="match status" value="1"/>
</dbReference>
<protein>
    <submittedName>
        <fullName evidence="3">RICIN domain-containing protein</fullName>
    </submittedName>
</protein>
<dbReference type="SUPFAM" id="SSF50370">
    <property type="entry name" value="Ricin B-like lectins"/>
    <property type="match status" value="2"/>
</dbReference>
<dbReference type="SUPFAM" id="SSF51126">
    <property type="entry name" value="Pectin lyase-like"/>
    <property type="match status" value="2"/>
</dbReference>
<dbReference type="InterPro" id="IPR048713">
    <property type="entry name" value="Choline_bind_rpt"/>
</dbReference>
<dbReference type="Gene3D" id="2.160.20.10">
    <property type="entry name" value="Single-stranded right-handed beta-helix, Pectin lyase-like"/>
    <property type="match status" value="1"/>
</dbReference>
<keyword evidence="1" id="KW-0732">Signal</keyword>
<gene>
    <name evidence="3" type="ORF">WMO37_09980</name>
</gene>
<dbReference type="InterPro" id="IPR000772">
    <property type="entry name" value="Ricin_B_lectin"/>
</dbReference>
<dbReference type="Gene3D" id="2.80.10.50">
    <property type="match status" value="2"/>
</dbReference>
<dbReference type="SMART" id="SM00710">
    <property type="entry name" value="PbH1"/>
    <property type="match status" value="9"/>
</dbReference>
<dbReference type="Pfam" id="PF21540">
    <property type="entry name" value="Choline_bind_4"/>
    <property type="match status" value="9"/>
</dbReference>
<comment type="caution">
    <text evidence="3">The sequence shown here is derived from an EMBL/GenBank/DDBJ whole genome shotgun (WGS) entry which is preliminary data.</text>
</comment>
<dbReference type="InterPro" id="IPR035992">
    <property type="entry name" value="Ricin_B-like_lectins"/>
</dbReference>
<evidence type="ECO:0000259" key="2">
    <source>
        <dbReference type="SMART" id="SM00458"/>
    </source>
</evidence>
<feature type="domain" description="Ricin B lectin" evidence="2">
    <location>
        <begin position="430"/>
        <end position="568"/>
    </location>
</feature>
<dbReference type="InterPro" id="IPR012334">
    <property type="entry name" value="Pectin_lyas_fold"/>
</dbReference>
<name>A0ABV1H6J9_9FIRM</name>
<dbReference type="CDD" id="cd00161">
    <property type="entry name" value="beta-trefoil_Ricin-like"/>
    <property type="match status" value="1"/>
</dbReference>
<feature type="chain" id="PRO_5046632016" evidence="1">
    <location>
        <begin position="32"/>
        <end position="1141"/>
    </location>
</feature>
<dbReference type="EMBL" id="JBBMFS010000008">
    <property type="protein sequence ID" value="MEQ2555333.1"/>
    <property type="molecule type" value="Genomic_DNA"/>
</dbReference>
<organism evidence="3 4">
    <name type="scientific">Lachnospira intestinalis</name>
    <dbReference type="NCBI Taxonomy" id="3133158"/>
    <lineage>
        <taxon>Bacteria</taxon>
        <taxon>Bacillati</taxon>
        <taxon>Bacillota</taxon>
        <taxon>Clostridia</taxon>
        <taxon>Lachnospirales</taxon>
        <taxon>Lachnospiraceae</taxon>
        <taxon>Lachnospira</taxon>
    </lineage>
</organism>
<reference evidence="3" key="1">
    <citation type="submission" date="2024-03" db="EMBL/GenBank/DDBJ databases">
        <title>Human intestinal bacterial collection.</title>
        <authorList>
            <person name="Pauvert C."/>
            <person name="Hitch T.C.A."/>
            <person name="Clavel T."/>
        </authorList>
    </citation>
    <scope>NUCLEOTIDE SEQUENCE [LARGE SCALE GENOMIC DNA]</scope>
    <source>
        <strain evidence="3">CLA-AA-H89B</strain>
    </source>
</reference>
<feature type="signal peptide" evidence="1">
    <location>
        <begin position="1"/>
        <end position="31"/>
    </location>
</feature>
<dbReference type="InterPro" id="IPR006626">
    <property type="entry name" value="PbH1"/>
</dbReference>
<sequence length="1141" mass="123383">MKKAVQKMCAAFIAAFVFALCLFAKPNTAQAAGGGWLYLNPVDNTWYYYVDGVVDTSYTGLAQNDFGWWYVSNGTIDWNYTGMAANEFGWWYVSGGTIDWNYTGMAANDFGWWYITNGVLDWNYTGMAANDFGWWYMTNGALDWNYTGMAANDFGWWYITNGALDWNYTGMAANDFGWWYMTNGALNWNYTGMAANDFGWWYITNGALDLSFHGIGSNAYGYWYYNNGVIDFNFNGEFTFNGMTYDVTGGFAVPREDIFRVGNAATGELTGGVYMIRSNSNPNYALTVEESATAEGGYNLVMSKITGANSQKFLVVKDEASSTYCFMSLAYIDANGDDASHKWLINSYNHGWGTNAFTDNVQVTSDSVNGTKNWTVTETSAGVYTIAIARTDYTFYMTSEDNSNVGTALWSNAGTQTFNFVSPYTQILADGAYTIAASDNTAAMLSAKDASVKDDTPITLADASEGSEQLFYINCIDSSKGLYKIKNANSQRFVYTKGSISIGTAVMQAQGTDNIDQTWYIQKNTNGTYSFISANSYQYLTLSGAAAFGTSLQQAIGHDTSAQRFVLTPKSFGQESLTTGIYSFGNNNYRISSLGNGVYTVYSLTQNGFCAANGNGSMYFAASSDAAEAKWLVTKTSDGYVFQSAAHQTYMTSDAGLSSNAENISISDLNASVTDYSVKYDLSALNALDSLNGIQVISRLHTLGLSRSDLMNPEANMTSLNTNIQSALSGLPTQTVQYTGTDVDDLNQFLQNNTGKIVQLTQDIQVYKNTNGSFGIIMVPSDTILDGNGHSLVMKAGYTEAPDVGVVLYVYKNGVIPSTNCGVKNLSTDIPYVNSINVFSADNILLENNTLNNATKSGIMISDEYGSTVNGIIRGNTINNVGDDAIAVYGNHSNLLIDSNRISGAKGFAGIAISCLQNGQQIRVDNETTGPHDIIVTGNVISGCSGEALYCIGSYKTYITYNTLRDSILEGVCLDSGCIGNYFAHNEVVNNGIAGGLPGVSIDNGIYNIVDSNNVYNNSCSGIKLVRTGLGNIIVNNICTDNAYNQMGAKSSGIDIEPLAVETENLGYIDGLGSNWNVVLNNTVTGSHDFGVFIADDDTANNGGSSCENVIMYNKFSSAYTFGAADFSSMSSTVKNNITLN</sequence>
<dbReference type="Proteomes" id="UP001546774">
    <property type="component" value="Unassembled WGS sequence"/>
</dbReference>
<dbReference type="Pfam" id="PF14200">
    <property type="entry name" value="RicinB_lectin_2"/>
    <property type="match status" value="1"/>
</dbReference>
<keyword evidence="4" id="KW-1185">Reference proteome</keyword>
<dbReference type="InterPro" id="IPR011050">
    <property type="entry name" value="Pectin_lyase_fold/virulence"/>
</dbReference>
<proteinExistence type="predicted"/>
<dbReference type="Pfam" id="PF13229">
    <property type="entry name" value="Beta_helix"/>
    <property type="match status" value="1"/>
</dbReference>
<dbReference type="InterPro" id="IPR039448">
    <property type="entry name" value="Beta_helix"/>
</dbReference>
<evidence type="ECO:0000313" key="4">
    <source>
        <dbReference type="Proteomes" id="UP001546774"/>
    </source>
</evidence>